<feature type="region of interest" description="Disordered" evidence="1">
    <location>
        <begin position="1"/>
        <end position="79"/>
    </location>
</feature>
<proteinExistence type="predicted"/>
<feature type="compositionally biased region" description="Basic and acidic residues" evidence="1">
    <location>
        <begin position="48"/>
        <end position="57"/>
    </location>
</feature>
<evidence type="ECO:0000313" key="4">
    <source>
        <dbReference type="Proteomes" id="UP000815325"/>
    </source>
</evidence>
<evidence type="ECO:0000313" key="3">
    <source>
        <dbReference type="EMBL" id="KAF5829984.1"/>
    </source>
</evidence>
<accession>A0ABQ7G5U5</accession>
<evidence type="ECO:0000256" key="2">
    <source>
        <dbReference type="SAM" id="Phobius"/>
    </source>
</evidence>
<evidence type="ECO:0000256" key="1">
    <source>
        <dbReference type="SAM" id="MobiDB-lite"/>
    </source>
</evidence>
<gene>
    <name evidence="3" type="ORF">DUNSADRAFT_15204</name>
</gene>
<keyword evidence="4" id="KW-1185">Reference proteome</keyword>
<feature type="compositionally biased region" description="Polar residues" evidence="1">
    <location>
        <begin position="31"/>
        <end position="42"/>
    </location>
</feature>
<reference evidence="3" key="1">
    <citation type="submission" date="2017-08" db="EMBL/GenBank/DDBJ databases">
        <authorList>
            <person name="Polle J.E."/>
            <person name="Barry K."/>
            <person name="Cushman J."/>
            <person name="Schmutz J."/>
            <person name="Tran D."/>
            <person name="Hathwaick L.T."/>
            <person name="Yim W.C."/>
            <person name="Jenkins J."/>
            <person name="Mckie-Krisberg Z.M."/>
            <person name="Prochnik S."/>
            <person name="Lindquist E."/>
            <person name="Dockter R.B."/>
            <person name="Adam C."/>
            <person name="Molina H."/>
            <person name="Bunkerborg J."/>
            <person name="Jin E."/>
            <person name="Buchheim M."/>
            <person name="Magnuson J."/>
        </authorList>
    </citation>
    <scope>NUCLEOTIDE SEQUENCE</scope>
    <source>
        <strain evidence="3">CCAP 19/18</strain>
    </source>
</reference>
<name>A0ABQ7G5U5_DUNSA</name>
<keyword evidence="2" id="KW-0812">Transmembrane</keyword>
<comment type="caution">
    <text evidence="3">The sequence shown here is derived from an EMBL/GenBank/DDBJ whole genome shotgun (WGS) entry which is preliminary data.</text>
</comment>
<keyword evidence="2" id="KW-0472">Membrane</keyword>
<dbReference type="EMBL" id="MU070093">
    <property type="protein sequence ID" value="KAF5829984.1"/>
    <property type="molecule type" value="Genomic_DNA"/>
</dbReference>
<sequence length="125" mass="13361">MLHCQSKMLSRACASPRPTLSSTTATALPSQTVFQRTSSRSARLQCRASEEPPKTEQPKPQAPPPPTAAQQQEADKPLILQSGQGTAIVTGSISIIFGVAYLALVFLMDWRGGEMMPPPPEAFGP</sequence>
<organism evidence="3 4">
    <name type="scientific">Dunaliella salina</name>
    <name type="common">Green alga</name>
    <name type="synonym">Protococcus salinus</name>
    <dbReference type="NCBI Taxonomy" id="3046"/>
    <lineage>
        <taxon>Eukaryota</taxon>
        <taxon>Viridiplantae</taxon>
        <taxon>Chlorophyta</taxon>
        <taxon>core chlorophytes</taxon>
        <taxon>Chlorophyceae</taxon>
        <taxon>CS clade</taxon>
        <taxon>Chlamydomonadales</taxon>
        <taxon>Dunaliellaceae</taxon>
        <taxon>Dunaliella</taxon>
    </lineage>
</organism>
<keyword evidence="2" id="KW-1133">Transmembrane helix</keyword>
<feature type="transmembrane region" description="Helical" evidence="2">
    <location>
        <begin position="86"/>
        <end position="108"/>
    </location>
</feature>
<dbReference type="Proteomes" id="UP000815325">
    <property type="component" value="Unassembled WGS sequence"/>
</dbReference>
<protein>
    <submittedName>
        <fullName evidence="3">Uncharacterized protein</fullName>
    </submittedName>
</protein>
<feature type="compositionally biased region" description="Low complexity" evidence="1">
    <location>
        <begin position="14"/>
        <end position="30"/>
    </location>
</feature>